<dbReference type="PANTHER" id="PTHR24351">
    <property type="entry name" value="RIBOSOMAL PROTEIN S6 KINASE"/>
    <property type="match status" value="1"/>
</dbReference>
<organism evidence="11 12">
    <name type="scientific">Aspergillus novofumigatus (strain IBT 16806)</name>
    <dbReference type="NCBI Taxonomy" id="1392255"/>
    <lineage>
        <taxon>Eukaryota</taxon>
        <taxon>Fungi</taxon>
        <taxon>Dikarya</taxon>
        <taxon>Ascomycota</taxon>
        <taxon>Pezizomycotina</taxon>
        <taxon>Eurotiomycetes</taxon>
        <taxon>Eurotiomycetidae</taxon>
        <taxon>Eurotiales</taxon>
        <taxon>Aspergillaceae</taxon>
        <taxon>Aspergillus</taxon>
        <taxon>Aspergillus subgen. Fumigati</taxon>
    </lineage>
</organism>
<dbReference type="PROSITE" id="PS51285">
    <property type="entry name" value="AGC_KINASE_CTER"/>
    <property type="match status" value="1"/>
</dbReference>
<dbReference type="GO" id="GO:0046656">
    <property type="term" value="P:folic acid biosynthetic process"/>
    <property type="evidence" value="ECO:0007669"/>
    <property type="project" value="UniProtKB-KW"/>
</dbReference>
<dbReference type="FunFam" id="3.30.200.20:FF:000222">
    <property type="entry name" value="Serine/threonine-protein kinase psk1"/>
    <property type="match status" value="1"/>
</dbReference>
<evidence type="ECO:0000259" key="10">
    <source>
        <dbReference type="PROSITE" id="PS51285"/>
    </source>
</evidence>
<dbReference type="InterPro" id="IPR043133">
    <property type="entry name" value="GTP-CH-I_C/QueF"/>
</dbReference>
<keyword evidence="2" id="KW-0597">Phosphoprotein</keyword>
<dbReference type="SMART" id="SM00220">
    <property type="entry name" value="S_TKc"/>
    <property type="match status" value="1"/>
</dbReference>
<protein>
    <recommendedName>
        <fullName evidence="13">Serine/threonine protein kinase</fullName>
    </recommendedName>
</protein>
<evidence type="ECO:0000256" key="7">
    <source>
        <dbReference type="ARBA" id="ARBA00022909"/>
    </source>
</evidence>
<evidence type="ECO:0000256" key="5">
    <source>
        <dbReference type="ARBA" id="ARBA00022777"/>
    </source>
</evidence>
<dbReference type="VEuPathDB" id="FungiDB:P174DRAFT_506007"/>
<evidence type="ECO:0000256" key="6">
    <source>
        <dbReference type="ARBA" id="ARBA00022840"/>
    </source>
</evidence>
<dbReference type="OrthoDB" id="63267at2759"/>
<dbReference type="RefSeq" id="XP_024680622.1">
    <property type="nucleotide sequence ID" value="XM_024831288.1"/>
</dbReference>
<evidence type="ECO:0000256" key="4">
    <source>
        <dbReference type="ARBA" id="ARBA00022741"/>
    </source>
</evidence>
<dbReference type="InterPro" id="IPR008271">
    <property type="entry name" value="Ser/Thr_kinase_AS"/>
</dbReference>
<dbReference type="GO" id="GO:0004674">
    <property type="term" value="F:protein serine/threonine kinase activity"/>
    <property type="evidence" value="ECO:0007669"/>
    <property type="project" value="UniProtKB-KW"/>
</dbReference>
<dbReference type="Pfam" id="PF02152">
    <property type="entry name" value="FolB"/>
    <property type="match status" value="1"/>
</dbReference>
<keyword evidence="4" id="KW-0547">Nucleotide-binding</keyword>
<dbReference type="GO" id="GO:0005524">
    <property type="term" value="F:ATP binding"/>
    <property type="evidence" value="ECO:0007669"/>
    <property type="project" value="UniProtKB-KW"/>
</dbReference>
<dbReference type="FunFam" id="3.30.1130.10:FF:000011">
    <property type="entry name" value="Dihydroneopterin aldolase domain protein"/>
    <property type="match status" value="1"/>
</dbReference>
<dbReference type="InterPro" id="IPR006157">
    <property type="entry name" value="FolB_dom"/>
</dbReference>
<dbReference type="FunFam" id="1.10.510.10:FF:000048">
    <property type="entry name" value="Protein kinase C"/>
    <property type="match status" value="1"/>
</dbReference>
<feature type="compositionally biased region" description="Polar residues" evidence="8">
    <location>
        <begin position="630"/>
        <end position="655"/>
    </location>
</feature>
<feature type="domain" description="AGC-kinase C-terminal" evidence="10">
    <location>
        <begin position="1014"/>
        <end position="1105"/>
    </location>
</feature>
<keyword evidence="6" id="KW-0067">ATP-binding</keyword>
<sequence length="1114" mass="122468">MAEQRVNVHIPSHPAVLDSVQLRNIQLPLPVAPDPWHRDGKPQPCTVSLKLSYSSAIAAAAADDVSLSLDYGKLYRRLDEDIRNMGKHSLSPSQRMVSADGSRRDEMMRTEIGLDVRLTAGIVANCGLGLLDETAAGIRRMSHVHGHGHPGSRRGSASAEIQPPLEGLSLASPPIDSVFGQCEVWLQLPKALLRAEEGLKYRSVTVWGYRQGDENAALDAERCPVVLEEEFRIDGIRCHCILGVNSHERVEKQAVIISLEFKGPGQLAWGSTIVDTYQEMTRRVAEQVEETAFQTVEALATFVARIATVQFANERVTVRVEKPSALSFVERSGIEITRSQAFFERSDLEGGRLTVILVSGHILWTNTQGKSIPKQPLFVQLYGGFLTHVYCFYDFVLDQVLLILVYHICRSSMCLSAPSLSSSASIRFAGCLADSHPLTLNRTFGLASRGTLEKYALSNIQVLPAPLLFDFSVAEITSGSGAFSSGFFALKQSVLVGAFPISLFESCRRCPRPGSFAEDMDAPMHDDLSVGDVFAPQADMSQPRNDGLLDNNPDSRFRMSGGSPTRKQVPVTKDVNEVSPFPANLNVEALSGRPNRRKKKKKYQTSEAPRAISTVRGFTPLASGDEDSDFSTTSAKARPSSQARAHTESNGNSPMVQPAGCGVSALKLQLNSLSLSGSGSAQAARGDLCFETPSNASVCSDSDQTEVLTSYEVPLEHDFVSSDAAAEETSASLPDAQDVRTQLCRKMTTADFEPLLCLGKGSFGTVLLVRHALTGKLYAQKQFRKASLTVHKKLVEQTKTERAILESVNRHPFVVKLFYAFQDHEKLYLILEYAQGGELFHHLAMERMFDEDAAAFYMAEMVLALEHLHQNVGVIYRDLKPENCLLDRDGHLLLTDFGLSKIAVNDDDRCNSSLGTIEYMAPEVVQGKPYGKACDWWSLGALGYDLLTGSPPFRANNNAKLQEKIVKQKLTLPYFLGPDAKDLLTRLLRKEPAKRLGYHMPKDLQTIKNHRFFRKIDWKALERREVAPPILPVVTDPALAENFSADFTALPLSPVVTSNGFDDYYSLRRRPSQRAMSTGPDGMSCDNDPFGGFSFVASSSLLDNNGVGVMTQGY</sequence>
<dbReference type="SUPFAM" id="SSF55620">
    <property type="entry name" value="Tetrahydrobiopterin biosynthesis enzymes-like"/>
    <property type="match status" value="1"/>
</dbReference>
<feature type="compositionally biased region" description="Basic residues" evidence="8">
    <location>
        <begin position="594"/>
        <end position="603"/>
    </location>
</feature>
<name>A0A2I1C304_ASPN1</name>
<evidence type="ECO:0000256" key="3">
    <source>
        <dbReference type="ARBA" id="ARBA00022679"/>
    </source>
</evidence>
<gene>
    <name evidence="11" type="ORF">P174DRAFT_506007</name>
</gene>
<dbReference type="CDD" id="cd05123">
    <property type="entry name" value="STKc_AGC"/>
    <property type="match status" value="1"/>
</dbReference>
<comment type="caution">
    <text evidence="11">The sequence shown here is derived from an EMBL/GenBank/DDBJ whole genome shotgun (WGS) entry which is preliminary data.</text>
</comment>
<evidence type="ECO:0000256" key="8">
    <source>
        <dbReference type="SAM" id="MobiDB-lite"/>
    </source>
</evidence>
<proteinExistence type="predicted"/>
<evidence type="ECO:0000313" key="11">
    <source>
        <dbReference type="EMBL" id="PKX92027.1"/>
    </source>
</evidence>
<reference evidence="12" key="1">
    <citation type="journal article" date="2018" name="Proc. Natl. Acad. Sci. U.S.A.">
        <title>Linking secondary metabolites to gene clusters through genome sequencing of six diverse Aspergillus species.</title>
        <authorList>
            <person name="Kaerboelling I."/>
            <person name="Vesth T.C."/>
            <person name="Frisvad J.C."/>
            <person name="Nybo J.L."/>
            <person name="Theobald S."/>
            <person name="Kuo A."/>
            <person name="Bowyer P."/>
            <person name="Matsuda Y."/>
            <person name="Mondo S."/>
            <person name="Lyhne E.K."/>
            <person name="Kogle M.E."/>
            <person name="Clum A."/>
            <person name="Lipzen A."/>
            <person name="Salamov A."/>
            <person name="Ngan C.Y."/>
            <person name="Daum C."/>
            <person name="Chiniquy J."/>
            <person name="Barry K."/>
            <person name="LaButti K."/>
            <person name="Haridas S."/>
            <person name="Simmons B.A."/>
            <person name="Magnuson J.K."/>
            <person name="Mortensen U.H."/>
            <person name="Larsen T.O."/>
            <person name="Grigoriev I.V."/>
            <person name="Baker S.E."/>
            <person name="Andersen M.R."/>
        </authorList>
    </citation>
    <scope>NUCLEOTIDE SEQUENCE [LARGE SCALE GENOMIC DNA]</scope>
    <source>
        <strain evidence="12">IBT 16806</strain>
    </source>
</reference>
<dbReference type="GO" id="GO:0004150">
    <property type="term" value="F:dihydroneopterin aldolase activity"/>
    <property type="evidence" value="ECO:0007669"/>
    <property type="project" value="InterPro"/>
</dbReference>
<keyword evidence="3" id="KW-0808">Transferase</keyword>
<dbReference type="PROSITE" id="PS00108">
    <property type="entry name" value="PROTEIN_KINASE_ST"/>
    <property type="match status" value="1"/>
</dbReference>
<dbReference type="SUPFAM" id="SSF56112">
    <property type="entry name" value="Protein kinase-like (PK-like)"/>
    <property type="match status" value="1"/>
</dbReference>
<keyword evidence="7" id="KW-0289">Folate biosynthesis</keyword>
<feature type="domain" description="Protein kinase" evidence="9">
    <location>
        <begin position="752"/>
        <end position="1013"/>
    </location>
</feature>
<feature type="region of interest" description="Disordered" evidence="8">
    <location>
        <begin position="536"/>
        <end position="570"/>
    </location>
</feature>
<evidence type="ECO:0000256" key="1">
    <source>
        <dbReference type="ARBA" id="ARBA00022527"/>
    </source>
</evidence>
<accession>A0A2I1C304</accession>
<dbReference type="SMART" id="SM00905">
    <property type="entry name" value="FolB"/>
    <property type="match status" value="1"/>
</dbReference>
<dbReference type="EMBL" id="MSZS01000006">
    <property type="protein sequence ID" value="PKX92027.1"/>
    <property type="molecule type" value="Genomic_DNA"/>
</dbReference>
<dbReference type="Proteomes" id="UP000234474">
    <property type="component" value="Unassembled WGS sequence"/>
</dbReference>
<keyword evidence="1" id="KW-0723">Serine/threonine-protein kinase</keyword>
<evidence type="ECO:0000313" key="12">
    <source>
        <dbReference type="Proteomes" id="UP000234474"/>
    </source>
</evidence>
<keyword evidence="5" id="KW-0418">Kinase</keyword>
<evidence type="ECO:0000256" key="2">
    <source>
        <dbReference type="ARBA" id="ARBA00022553"/>
    </source>
</evidence>
<dbReference type="STRING" id="1392255.A0A2I1C304"/>
<dbReference type="Gene3D" id="3.30.1130.10">
    <property type="match status" value="2"/>
</dbReference>
<keyword evidence="12" id="KW-1185">Reference proteome</keyword>
<dbReference type="Gene3D" id="3.30.200.20">
    <property type="entry name" value="Phosphorylase Kinase, domain 1"/>
    <property type="match status" value="1"/>
</dbReference>
<dbReference type="Pfam" id="PF00069">
    <property type="entry name" value="Pkinase"/>
    <property type="match status" value="1"/>
</dbReference>
<evidence type="ECO:0000259" key="9">
    <source>
        <dbReference type="PROSITE" id="PS50011"/>
    </source>
</evidence>
<dbReference type="InterPro" id="IPR000719">
    <property type="entry name" value="Prot_kinase_dom"/>
</dbReference>
<feature type="region of interest" description="Disordered" evidence="8">
    <location>
        <begin position="586"/>
        <end position="658"/>
    </location>
</feature>
<dbReference type="InterPro" id="IPR045270">
    <property type="entry name" value="STKc_AGC"/>
</dbReference>
<dbReference type="OMA" id="TANFRMS"/>
<evidence type="ECO:0008006" key="13">
    <source>
        <dbReference type="Google" id="ProtNLM"/>
    </source>
</evidence>
<dbReference type="InterPro" id="IPR011009">
    <property type="entry name" value="Kinase-like_dom_sf"/>
</dbReference>
<dbReference type="Gene3D" id="1.10.510.10">
    <property type="entry name" value="Transferase(Phosphotransferase) domain 1"/>
    <property type="match status" value="1"/>
</dbReference>
<dbReference type="SMART" id="SM00133">
    <property type="entry name" value="S_TK_X"/>
    <property type="match status" value="1"/>
</dbReference>
<dbReference type="InterPro" id="IPR000961">
    <property type="entry name" value="AGC-kinase_C"/>
</dbReference>
<dbReference type="PROSITE" id="PS50011">
    <property type="entry name" value="PROTEIN_KINASE_DOM"/>
    <property type="match status" value="1"/>
</dbReference>
<dbReference type="FunFam" id="3.30.1130.10:FF:000013">
    <property type="entry name" value="Dihydroneopterin aldolase domain protein"/>
    <property type="match status" value="1"/>
</dbReference>
<dbReference type="GeneID" id="36538625"/>
<dbReference type="AlphaFoldDB" id="A0A2I1C304"/>